<accession>A0A8B8GA21</accession>
<keyword evidence="2" id="KW-1185">Reference proteome</keyword>
<evidence type="ECO:0000313" key="2">
    <source>
        <dbReference type="Proteomes" id="UP000694846"/>
    </source>
</evidence>
<proteinExistence type="predicted"/>
<feature type="domain" description="Activating transcription factor 7-interacting protein Fn3" evidence="1">
    <location>
        <begin position="104"/>
        <end position="206"/>
    </location>
</feature>
<dbReference type="InterPro" id="IPR056565">
    <property type="entry name" value="Fn3_ATF7IP"/>
</dbReference>
<protein>
    <submittedName>
        <fullName evidence="3">Uncharacterized protein LOC112689975</fullName>
    </submittedName>
</protein>
<dbReference type="RefSeq" id="XP_025419647.1">
    <property type="nucleotide sequence ID" value="XM_025563862.1"/>
</dbReference>
<evidence type="ECO:0000313" key="3">
    <source>
        <dbReference type="RefSeq" id="XP_025419647.1"/>
    </source>
</evidence>
<dbReference type="GeneID" id="112689975"/>
<gene>
    <name evidence="3" type="primary">LOC112689975</name>
</gene>
<dbReference type="OrthoDB" id="2434995at2759"/>
<name>A0A8B8GA21_9HEMI</name>
<sequence length="215" mass="24591">MIMDQIKSIMDQIKSMLNCKQFHVKGVGVQVDIKDEMPLVNKSLSVDVQNIQVIKNEGNSNSQKTLYSIHYPMLYQDLIRYNSNKVLGPFLENLTEVEKYKYPPPLKITVHLSCETKLPKQLKAILKWDFKNDVRDSQINIISYEVIAIAVYNNKIIMNNGWVKIIKVKSLPLPMTCTCQLVTVNGAIYYFAIRAIGMDGKCGPFSISLPLEIRY</sequence>
<dbReference type="Pfam" id="PF16794">
    <property type="entry name" value="fn3_4"/>
    <property type="match status" value="1"/>
</dbReference>
<reference evidence="3" key="1">
    <citation type="submission" date="2025-08" db="UniProtKB">
        <authorList>
            <consortium name="RefSeq"/>
        </authorList>
    </citation>
    <scope>IDENTIFICATION</scope>
    <source>
        <tissue evidence="3">Whole body</tissue>
    </source>
</reference>
<dbReference type="AlphaFoldDB" id="A0A8B8GA21"/>
<evidence type="ECO:0000259" key="1">
    <source>
        <dbReference type="Pfam" id="PF16794"/>
    </source>
</evidence>
<organism evidence="2 3">
    <name type="scientific">Sipha flava</name>
    <name type="common">yellow sugarcane aphid</name>
    <dbReference type="NCBI Taxonomy" id="143950"/>
    <lineage>
        <taxon>Eukaryota</taxon>
        <taxon>Metazoa</taxon>
        <taxon>Ecdysozoa</taxon>
        <taxon>Arthropoda</taxon>
        <taxon>Hexapoda</taxon>
        <taxon>Insecta</taxon>
        <taxon>Pterygota</taxon>
        <taxon>Neoptera</taxon>
        <taxon>Paraneoptera</taxon>
        <taxon>Hemiptera</taxon>
        <taxon>Sternorrhyncha</taxon>
        <taxon>Aphidomorpha</taxon>
        <taxon>Aphidoidea</taxon>
        <taxon>Aphididae</taxon>
        <taxon>Sipha</taxon>
    </lineage>
</organism>
<dbReference type="Proteomes" id="UP000694846">
    <property type="component" value="Unplaced"/>
</dbReference>